<feature type="compositionally biased region" description="Polar residues" evidence="1">
    <location>
        <begin position="20"/>
        <end position="31"/>
    </location>
</feature>
<gene>
    <name evidence="2" type="ORF">KQX54_013231</name>
</gene>
<name>A0AAV7IF69_COTGL</name>
<dbReference type="EMBL" id="JAHXZJ010001864">
    <property type="protein sequence ID" value="KAH0549732.1"/>
    <property type="molecule type" value="Genomic_DNA"/>
</dbReference>
<sequence length="116" mass="12900">MTDCRAEIKRLPKKTGESGAITSNIEKNTVVSDSEESSKDSDDEEINQESEKDGENKQVTKKDESRSENSKLINETDENLYADLIQIIDPGVVHEQNAGSIKEDGHKVYDSTNTEP</sequence>
<evidence type="ECO:0000313" key="2">
    <source>
        <dbReference type="EMBL" id="KAH0549732.1"/>
    </source>
</evidence>
<reference evidence="2 3" key="1">
    <citation type="journal article" date="2021" name="J. Hered.">
        <title>A chromosome-level genome assembly of the parasitoid wasp, Cotesia glomerata (Hymenoptera: Braconidae).</title>
        <authorList>
            <person name="Pinto B.J."/>
            <person name="Weis J.J."/>
            <person name="Gamble T."/>
            <person name="Ode P.J."/>
            <person name="Paul R."/>
            <person name="Zaspel J.M."/>
        </authorList>
    </citation>
    <scope>NUCLEOTIDE SEQUENCE [LARGE SCALE GENOMIC DNA]</scope>
    <source>
        <strain evidence="2">CgM1</strain>
    </source>
</reference>
<feature type="region of interest" description="Disordered" evidence="1">
    <location>
        <begin position="96"/>
        <end position="116"/>
    </location>
</feature>
<comment type="caution">
    <text evidence="2">The sequence shown here is derived from an EMBL/GenBank/DDBJ whole genome shotgun (WGS) entry which is preliminary data.</text>
</comment>
<dbReference type="AlphaFoldDB" id="A0AAV7IF69"/>
<organism evidence="2 3">
    <name type="scientific">Cotesia glomerata</name>
    <name type="common">Lepidopteran parasitic wasp</name>
    <name type="synonym">Apanteles glomeratus</name>
    <dbReference type="NCBI Taxonomy" id="32391"/>
    <lineage>
        <taxon>Eukaryota</taxon>
        <taxon>Metazoa</taxon>
        <taxon>Ecdysozoa</taxon>
        <taxon>Arthropoda</taxon>
        <taxon>Hexapoda</taxon>
        <taxon>Insecta</taxon>
        <taxon>Pterygota</taxon>
        <taxon>Neoptera</taxon>
        <taxon>Endopterygota</taxon>
        <taxon>Hymenoptera</taxon>
        <taxon>Apocrita</taxon>
        <taxon>Ichneumonoidea</taxon>
        <taxon>Braconidae</taxon>
        <taxon>Microgastrinae</taxon>
        <taxon>Cotesia</taxon>
    </lineage>
</organism>
<feature type="region of interest" description="Disordered" evidence="1">
    <location>
        <begin position="1"/>
        <end position="77"/>
    </location>
</feature>
<evidence type="ECO:0000256" key="1">
    <source>
        <dbReference type="SAM" id="MobiDB-lite"/>
    </source>
</evidence>
<feature type="compositionally biased region" description="Basic and acidic residues" evidence="1">
    <location>
        <begin position="49"/>
        <end position="69"/>
    </location>
</feature>
<proteinExistence type="predicted"/>
<accession>A0AAV7IF69</accession>
<evidence type="ECO:0000313" key="3">
    <source>
        <dbReference type="Proteomes" id="UP000826195"/>
    </source>
</evidence>
<protein>
    <submittedName>
        <fullName evidence="2">Uncharacterized protein</fullName>
    </submittedName>
</protein>
<feature type="compositionally biased region" description="Basic and acidic residues" evidence="1">
    <location>
        <begin position="1"/>
        <end position="16"/>
    </location>
</feature>
<dbReference type="Proteomes" id="UP000826195">
    <property type="component" value="Unassembled WGS sequence"/>
</dbReference>
<keyword evidence="3" id="KW-1185">Reference proteome</keyword>